<dbReference type="GO" id="GO:0005975">
    <property type="term" value="P:carbohydrate metabolic process"/>
    <property type="evidence" value="ECO:0007669"/>
    <property type="project" value="UniProtKB-ARBA"/>
</dbReference>
<keyword evidence="3" id="KW-0378">Hydrolase</keyword>
<proteinExistence type="inferred from homology"/>
<dbReference type="Proteomes" id="UP000516444">
    <property type="component" value="Chromosome"/>
</dbReference>
<dbReference type="GO" id="GO:0005506">
    <property type="term" value="F:iron ion binding"/>
    <property type="evidence" value="ECO:0007669"/>
    <property type="project" value="InterPro"/>
</dbReference>
<evidence type="ECO:0000256" key="2">
    <source>
        <dbReference type="ARBA" id="ARBA00022490"/>
    </source>
</evidence>
<evidence type="ECO:0000313" key="8">
    <source>
        <dbReference type="Proteomes" id="UP000516444"/>
    </source>
</evidence>
<dbReference type="InterPro" id="IPR014756">
    <property type="entry name" value="Ig_E-set"/>
</dbReference>
<dbReference type="EMBL" id="AP023440">
    <property type="protein sequence ID" value="BCL29719.1"/>
    <property type="molecule type" value="Genomic_DNA"/>
</dbReference>
<keyword evidence="8" id="KW-1185">Reference proteome</keyword>
<dbReference type="Gene3D" id="3.40.50.1820">
    <property type="entry name" value="alpha/beta hydrolase"/>
    <property type="match status" value="1"/>
</dbReference>
<dbReference type="Pfam" id="PF11806">
    <property type="entry name" value="Enterochelin_N"/>
    <property type="match status" value="1"/>
</dbReference>
<evidence type="ECO:0000256" key="1">
    <source>
        <dbReference type="ARBA" id="ARBA00004496"/>
    </source>
</evidence>
<dbReference type="PANTHER" id="PTHR48098">
    <property type="entry name" value="ENTEROCHELIN ESTERASE-RELATED"/>
    <property type="match status" value="1"/>
</dbReference>
<evidence type="ECO:0000313" key="7">
    <source>
        <dbReference type="EMBL" id="BCL29719.1"/>
    </source>
</evidence>
<dbReference type="GO" id="GO:0008849">
    <property type="term" value="F:enterochelin esterase activity"/>
    <property type="evidence" value="ECO:0007669"/>
    <property type="project" value="InterPro"/>
</dbReference>
<sequence length="430" mass="47922">MLIIHERPESARMFARTPPERTPHHPPRLPRPDRLPRLAEPVLHLPGPQAVEAFWADARRRGTPVVSADPQGSADHVAMTFLWRGGPATRAVQVLPNKLGDPRRPEGNLMERAPGTDVWHWTLRLRRDWRGTYDFHVDEGEGPEQGGPEYWRWLRTRRRADPYNSRTLPRRWGGDPVSYAELPGAPDSSDWDPRPGVARGTVTEHRVASAHLGTERRVWLYEPGAVREPAKLPVLVLLDGEHWQPRLGVAHLLDNLIADGRVPPLAAVLPDSVDPGTRWTELTCRPEFVAFLVDELLPWAAGRLPVTDDPARTVVAGQSLGGLTAAYAALSAPHRFGNALVQSGSFWWPVGPEAEWLTGCVAGKPRRPVRFRLSFGEQEWVALPAARRLRDTLAAAGYENAAYREFNGGHDYLCWRTELADGLVELLSGG</sequence>
<comment type="subcellular location">
    <subcellularLocation>
        <location evidence="1">Cytoplasm</location>
    </subcellularLocation>
</comment>
<feature type="region of interest" description="Disordered" evidence="5">
    <location>
        <begin position="7"/>
        <end position="33"/>
    </location>
</feature>
<dbReference type="SUPFAM" id="SSF53474">
    <property type="entry name" value="alpha/beta-Hydrolases"/>
    <property type="match status" value="1"/>
</dbReference>
<dbReference type="KEGG" id="sgm:GCM10017557_45780"/>
<accession>A0A7G1P390</accession>
<organism evidence="7 8">
    <name type="scientific">Streptomyces aurantiacus</name>
    <dbReference type="NCBI Taxonomy" id="47760"/>
    <lineage>
        <taxon>Bacteria</taxon>
        <taxon>Bacillati</taxon>
        <taxon>Actinomycetota</taxon>
        <taxon>Actinomycetes</taxon>
        <taxon>Kitasatosporales</taxon>
        <taxon>Streptomycetaceae</taxon>
        <taxon>Streptomyces</taxon>
        <taxon>Streptomyces aurantiacus group</taxon>
    </lineage>
</organism>
<gene>
    <name evidence="7" type="primary">fes</name>
    <name evidence="7" type="ORF">GCM10017557_45780</name>
</gene>
<comment type="similarity">
    <text evidence="4">Belongs to the Fes family.</text>
</comment>
<dbReference type="InterPro" id="IPR050583">
    <property type="entry name" value="Mycobacterial_A85_antigen"/>
</dbReference>
<evidence type="ECO:0000259" key="6">
    <source>
        <dbReference type="Pfam" id="PF11806"/>
    </source>
</evidence>
<dbReference type="InterPro" id="IPR029058">
    <property type="entry name" value="AB_hydrolase_fold"/>
</dbReference>
<dbReference type="GO" id="GO:0005737">
    <property type="term" value="C:cytoplasm"/>
    <property type="evidence" value="ECO:0007669"/>
    <property type="project" value="UniProtKB-SubCell"/>
</dbReference>
<dbReference type="InterPro" id="IPR013783">
    <property type="entry name" value="Ig-like_fold"/>
</dbReference>
<keyword evidence="2" id="KW-0963">Cytoplasm</keyword>
<name>A0A7G1P390_9ACTN</name>
<reference evidence="7 8" key="1">
    <citation type="journal article" date="2014" name="Int. J. Syst. Evol. Microbiol.">
        <title>Complete genome sequence of Corynebacterium casei LMG S-19264T (=DSM 44701T), isolated from a smear-ripened cheese.</title>
        <authorList>
            <consortium name="US DOE Joint Genome Institute (JGI-PGF)"/>
            <person name="Walter F."/>
            <person name="Albersmeier A."/>
            <person name="Kalinowski J."/>
            <person name="Ruckert C."/>
        </authorList>
    </citation>
    <scope>NUCLEOTIDE SEQUENCE [LARGE SCALE GENOMIC DNA]</scope>
    <source>
        <strain evidence="7 8">JCM 4677</strain>
    </source>
</reference>
<dbReference type="InterPro" id="IPR021764">
    <property type="entry name" value="Enterochelin_esterase_N"/>
</dbReference>
<evidence type="ECO:0000256" key="4">
    <source>
        <dbReference type="ARBA" id="ARBA00024201"/>
    </source>
</evidence>
<evidence type="ECO:0000256" key="3">
    <source>
        <dbReference type="ARBA" id="ARBA00022801"/>
    </source>
</evidence>
<dbReference type="GO" id="GO:0006826">
    <property type="term" value="P:iron ion transport"/>
    <property type="evidence" value="ECO:0007669"/>
    <property type="project" value="InterPro"/>
</dbReference>
<feature type="domain" description="Enterochelin esterase N-terminal" evidence="6">
    <location>
        <begin position="79"/>
        <end position="191"/>
    </location>
</feature>
<evidence type="ECO:0000256" key="5">
    <source>
        <dbReference type="SAM" id="MobiDB-lite"/>
    </source>
</evidence>
<dbReference type="NCBIfam" id="NF007758">
    <property type="entry name" value="PRK10439.1"/>
    <property type="match status" value="1"/>
</dbReference>
<dbReference type="Gene3D" id="2.60.40.10">
    <property type="entry name" value="Immunoglobulins"/>
    <property type="match status" value="1"/>
</dbReference>
<dbReference type="InterPro" id="IPR000801">
    <property type="entry name" value="Esterase-like"/>
</dbReference>
<dbReference type="PANTHER" id="PTHR48098:SF3">
    <property type="entry name" value="IRON(III) ENTEROBACTIN ESTERASE"/>
    <property type="match status" value="1"/>
</dbReference>
<dbReference type="AlphaFoldDB" id="A0A7G1P390"/>
<dbReference type="SUPFAM" id="SSF81296">
    <property type="entry name" value="E set domains"/>
    <property type="match status" value="1"/>
</dbReference>
<dbReference type="Pfam" id="PF00756">
    <property type="entry name" value="Esterase"/>
    <property type="match status" value="1"/>
</dbReference>
<protein>
    <submittedName>
        <fullName evidence="7">Enterochelin esterase</fullName>
    </submittedName>
</protein>